<gene>
    <name evidence="1" type="primary">ycf34</name>
</gene>
<evidence type="ECO:0000313" key="1">
    <source>
        <dbReference type="EMBL" id="QVQ56717.1"/>
    </source>
</evidence>
<accession>A0A8E6NXZ6</accession>
<dbReference type="EMBL" id="MW810349">
    <property type="protein sequence ID" value="QVQ56717.1"/>
    <property type="molecule type" value="Genomic_DNA"/>
</dbReference>
<sequence length="74" mass="9030">MCICINCRHLNKCKIYKFVQEQHKVIHKKRYNVLFQPSDTIISVNIIRYKKNTLLDWDLRECSSFTEKPNNWNK</sequence>
<dbReference type="AlphaFoldDB" id="A0A8E6NXZ6"/>
<name>A0A8E6NXZ6_9FLOR</name>
<dbReference type="InterPro" id="IPR019656">
    <property type="entry name" value="Uncharacterised_Ycf34"/>
</dbReference>
<geneLocation type="chloroplast" evidence="1"/>
<protein>
    <recommendedName>
        <fullName evidence="2">Ycf34</fullName>
    </recommendedName>
</protein>
<keyword evidence="1" id="KW-0150">Chloroplast</keyword>
<keyword evidence="1" id="KW-0934">Plastid</keyword>
<reference evidence="1" key="1">
    <citation type="submission" date="2021-03" db="EMBL/GenBank/DDBJ databases">
        <title>Transfer of the hemiparasitic marine red alga Erythrocystis saccata (Rhodomelaceae, Rhodophyta) to the tribe Streblocladieae inferred from organellar genome analysis.</title>
        <authorList>
            <person name="Hughey J.R."/>
        </authorList>
    </citation>
    <scope>NUCLEOTIDE SEQUENCE</scope>
</reference>
<organism evidence="1">
    <name type="scientific">Erythrocystis saccata</name>
    <dbReference type="NCBI Taxonomy" id="2822695"/>
    <lineage>
        <taxon>Eukaryota</taxon>
        <taxon>Rhodophyta</taxon>
        <taxon>Florideophyceae</taxon>
        <taxon>Rhodymeniophycidae</taxon>
        <taxon>Ceramiales</taxon>
        <taxon>Rhodomelaceae</taxon>
        <taxon>Erythrocystis</taxon>
    </lineage>
</organism>
<evidence type="ECO:0008006" key="2">
    <source>
        <dbReference type="Google" id="ProtNLM"/>
    </source>
</evidence>
<proteinExistence type="predicted"/>
<dbReference type="Pfam" id="PF10718">
    <property type="entry name" value="Ycf34"/>
    <property type="match status" value="1"/>
</dbReference>